<reference evidence="7" key="1">
    <citation type="journal article" date="2015" name="Metab. Eng.">
        <title>Production of bioactive ginsenosides Rh2 and Rg3 by metabolically engineered yeasts.</title>
        <authorList>
            <person name="Wang P."/>
            <person name="Wei Y."/>
            <person name="Fan Y."/>
            <person name="Liu Q."/>
            <person name="Wei W."/>
            <person name="Yang C."/>
            <person name="Zhang L."/>
            <person name="Zhao G."/>
            <person name="Yue J."/>
            <person name="Yan X."/>
            <person name="Zhou Z."/>
        </authorList>
    </citation>
    <scope>NUCLEOTIDE SEQUENCE</scope>
</reference>
<evidence type="ECO:0000256" key="1">
    <source>
        <dbReference type="ARBA" id="ARBA00004721"/>
    </source>
</evidence>
<dbReference type="InterPro" id="IPR035595">
    <property type="entry name" value="UDP_glycos_trans_CS"/>
</dbReference>
<dbReference type="EMBL" id="KM401930">
    <property type="protein sequence ID" value="AKA44598.1"/>
    <property type="molecule type" value="mRNA"/>
</dbReference>
<dbReference type="PROSITE" id="PS00375">
    <property type="entry name" value="UDPGT"/>
    <property type="match status" value="1"/>
</dbReference>
<dbReference type="Pfam" id="PF00201">
    <property type="entry name" value="UDPGT"/>
    <property type="match status" value="1"/>
</dbReference>
<evidence type="ECO:0000313" key="7">
    <source>
        <dbReference type="EMBL" id="AKA44598.1"/>
    </source>
</evidence>
<sequence>MAVAGAGAHILVFPYPAQGHMITLLDLTHQLAIRGLTITILVTPKNLSFLDPLLSKHPSIKPLVLPFPVSPSIPAGVENVKDLPVGSFSAMMAALGELYNPMLNWFQSHPSPPVAIISDMFLGWTHRLACQLSIRRFVFCPSGALAMSVIFALWRDMRQRNDPGDDNELISFPEIPNSPVYPWWELSPVYRSFVTGGPRSEFLKDAFLGNIASWGLVINSFSELERVYLDYLKESLGHDRVWSVGPLLPPEIDRVSRGGSSSVLASEITSWLDKFDDQTVVYVCFGSLAVLTNKQMEELALGLEKSGVNFLWSSKIPTGGHVEGEYGMIPLGFQERVAGRGLVIKGWAPQVSILSHRAVGAFLTHCGWNSVLESIVAGVPMLAWPMGADQFANADILDELKVGIRVCKGANMIPDSDELARLVAKAVSNEERGERIARAKELSKAALVSTKMGGSSYKSLDGLVRHLSQDQDFLACDPKKHIIK</sequence>
<dbReference type="CDD" id="cd03784">
    <property type="entry name" value="GT1_Gtf-like"/>
    <property type="match status" value="1"/>
</dbReference>
<protein>
    <recommendedName>
        <fullName evidence="6">Glycosyltransferase</fullName>
        <ecNumber evidence="6">2.4.1.-</ecNumber>
    </recommendedName>
</protein>
<dbReference type="SMR" id="A0A0D5ZDG2"/>
<dbReference type="FunFam" id="3.40.50.2000:FF:000143">
    <property type="entry name" value="UDP-glycosyltransferase 89B1"/>
    <property type="match status" value="1"/>
</dbReference>
<evidence type="ECO:0000256" key="5">
    <source>
        <dbReference type="RuleBase" id="RU003718"/>
    </source>
</evidence>
<dbReference type="AlphaFoldDB" id="A0A0D5ZDG2"/>
<comment type="pathway">
    <text evidence="1">Secondary metabolite biosynthesis; terpenoid biosynthesis.</text>
</comment>
<dbReference type="UniPathway" id="UPA00213"/>
<comment type="similarity">
    <text evidence="2 5">Belongs to the UDP-glycosyltransferase family.</text>
</comment>
<evidence type="ECO:0000256" key="4">
    <source>
        <dbReference type="ARBA" id="ARBA00023229"/>
    </source>
</evidence>
<evidence type="ECO:0000256" key="2">
    <source>
        <dbReference type="ARBA" id="ARBA00009995"/>
    </source>
</evidence>
<dbReference type="GO" id="GO:0035251">
    <property type="term" value="F:UDP-glucosyltransferase activity"/>
    <property type="evidence" value="ECO:0007669"/>
    <property type="project" value="TreeGrafter"/>
</dbReference>
<organism evidence="7">
    <name type="scientific">Panax ginseng</name>
    <name type="common">Korean ginseng</name>
    <dbReference type="NCBI Taxonomy" id="4054"/>
    <lineage>
        <taxon>Eukaryota</taxon>
        <taxon>Viridiplantae</taxon>
        <taxon>Streptophyta</taxon>
        <taxon>Embryophyta</taxon>
        <taxon>Tracheophyta</taxon>
        <taxon>Spermatophyta</taxon>
        <taxon>Magnoliopsida</taxon>
        <taxon>eudicotyledons</taxon>
        <taxon>Gunneridae</taxon>
        <taxon>Pentapetalae</taxon>
        <taxon>asterids</taxon>
        <taxon>campanulids</taxon>
        <taxon>Apiales</taxon>
        <taxon>Araliaceae</taxon>
        <taxon>Panax</taxon>
    </lineage>
</organism>
<dbReference type="InterPro" id="IPR002213">
    <property type="entry name" value="UDP_glucos_trans"/>
</dbReference>
<keyword evidence="5" id="KW-0328">Glycosyltransferase</keyword>
<keyword evidence="4" id="KW-0414">Isoprene biosynthesis</keyword>
<evidence type="ECO:0000256" key="6">
    <source>
        <dbReference type="RuleBase" id="RU362057"/>
    </source>
</evidence>
<keyword evidence="3 5" id="KW-0808">Transferase</keyword>
<dbReference type="PANTHER" id="PTHR48047">
    <property type="entry name" value="GLYCOSYLTRANSFERASE"/>
    <property type="match status" value="1"/>
</dbReference>
<proteinExistence type="evidence at transcript level"/>
<dbReference type="FunFam" id="3.40.50.2000:FF:000064">
    <property type="entry name" value="Glycosyltransferase"/>
    <property type="match status" value="1"/>
</dbReference>
<evidence type="ECO:0000256" key="3">
    <source>
        <dbReference type="ARBA" id="ARBA00022679"/>
    </source>
</evidence>
<dbReference type="Gene3D" id="3.40.50.2000">
    <property type="entry name" value="Glycogen Phosphorylase B"/>
    <property type="match status" value="2"/>
</dbReference>
<dbReference type="PANTHER" id="PTHR48047:SF8">
    <property type="entry name" value="FLAVONOL 3-O-GLUCOSYLTRANSFERASE UGT89B1"/>
    <property type="match status" value="1"/>
</dbReference>
<accession>A0A0D5ZDG2</accession>
<dbReference type="EC" id="2.4.1.-" evidence="6"/>
<dbReference type="SUPFAM" id="SSF53756">
    <property type="entry name" value="UDP-Glycosyltransferase/glycogen phosphorylase"/>
    <property type="match status" value="1"/>
</dbReference>
<name>A0A0D5ZDG2_PANGI</name>
<dbReference type="GO" id="GO:0016114">
    <property type="term" value="P:terpenoid biosynthetic process"/>
    <property type="evidence" value="ECO:0007669"/>
    <property type="project" value="UniProtKB-UniPathway"/>
</dbReference>